<evidence type="ECO:0000313" key="2">
    <source>
        <dbReference type="EMBL" id="REG55825.1"/>
    </source>
</evidence>
<keyword evidence="3" id="KW-1185">Reference proteome</keyword>
<sequence length="383" mass="40014">MAATTRCARCAAPAIRWAEDPATAVFPPATVAGGPRLHAGPVQPRGAKRSRLTPPTREPRSAKSCGRSSGPVLSWRMPGGPQRATPSQRSAGGSGVPRGFQVLHSQAGFRLGTVRASSVLRSLNGTSRAEGSGMGADCAASSRQASWPCADERPASPERDLLHPADSAALARPSRALRSTCDRFQPMGQGGRLASGFRGIGGRFAPVDAVDRQFHHPGSPACRRRKGAPEHAIDRSRGALTSKIHVVLDESGLPVRLVPAAGQASDKVRRPRCLNSRPHRCCRSRLSRAAPGRSGCPTGRASPDPHPAQPQGPATARPGSHLPPGSTGLRVLPIRGLPFRLPGRADGNRPPRELVPRLAFGLAAAGLSSRTPRPAISSAPAGR</sequence>
<feature type="compositionally biased region" description="Low complexity" evidence="1">
    <location>
        <begin position="21"/>
        <end position="32"/>
    </location>
</feature>
<evidence type="ECO:0000313" key="3">
    <source>
        <dbReference type="Proteomes" id="UP000256794"/>
    </source>
</evidence>
<gene>
    <name evidence="2" type="ORF">ATH84_1002273</name>
</gene>
<organism evidence="2 3">
    <name type="scientific">Paracoccus versutus</name>
    <name type="common">Thiobacillus versutus</name>
    <dbReference type="NCBI Taxonomy" id="34007"/>
    <lineage>
        <taxon>Bacteria</taxon>
        <taxon>Pseudomonadati</taxon>
        <taxon>Pseudomonadota</taxon>
        <taxon>Alphaproteobacteria</taxon>
        <taxon>Rhodobacterales</taxon>
        <taxon>Paracoccaceae</taxon>
        <taxon>Paracoccus</taxon>
    </lineage>
</organism>
<evidence type="ECO:0000256" key="1">
    <source>
        <dbReference type="SAM" id="MobiDB-lite"/>
    </source>
</evidence>
<dbReference type="Proteomes" id="UP000256794">
    <property type="component" value="Unassembled WGS sequence"/>
</dbReference>
<feature type="region of interest" description="Disordered" evidence="1">
    <location>
        <begin position="364"/>
        <end position="383"/>
    </location>
</feature>
<dbReference type="EMBL" id="QUMX01000002">
    <property type="protein sequence ID" value="REG55825.1"/>
    <property type="molecule type" value="Genomic_DNA"/>
</dbReference>
<evidence type="ECO:0008006" key="4">
    <source>
        <dbReference type="Google" id="ProtNLM"/>
    </source>
</evidence>
<dbReference type="AlphaFoldDB" id="A0AAQ0HKM9"/>
<reference evidence="2 3" key="1">
    <citation type="submission" date="2018-08" db="EMBL/GenBank/DDBJ databases">
        <title>Genomic Encyclopedia of Archaeal and Bacterial Type Strains, Phase II (KMG-II): from individual species to whole genera.</title>
        <authorList>
            <person name="Goeker M."/>
        </authorList>
    </citation>
    <scope>NUCLEOTIDE SEQUENCE [LARGE SCALE GENOMIC DNA]</scope>
    <source>
        <strain evidence="2 3">DSM 582</strain>
    </source>
</reference>
<feature type="region of interest" description="Disordered" evidence="1">
    <location>
        <begin position="218"/>
        <end position="237"/>
    </location>
</feature>
<accession>A0AAQ0HKM9</accession>
<protein>
    <recommendedName>
        <fullName evidence="4">Transposase IS4-like domain-containing protein</fullName>
    </recommendedName>
</protein>
<feature type="region of interest" description="Disordered" evidence="1">
    <location>
        <begin position="284"/>
        <end position="331"/>
    </location>
</feature>
<proteinExistence type="predicted"/>
<feature type="compositionally biased region" description="Basic and acidic residues" evidence="1">
    <location>
        <begin position="227"/>
        <end position="237"/>
    </location>
</feature>
<name>A0AAQ0HKM9_PARVE</name>
<comment type="caution">
    <text evidence="2">The sequence shown here is derived from an EMBL/GenBank/DDBJ whole genome shotgun (WGS) entry which is preliminary data.</text>
</comment>
<feature type="region of interest" description="Disordered" evidence="1">
    <location>
        <begin position="19"/>
        <end position="97"/>
    </location>
</feature>